<sequence length="121" mass="13289">MVSELSSVLGEFLIGPFTRSCCEAEFHGGVTDALPQLVVYLASLRQSRLNKGRSNTSVYGVVTDGFAFVFVIITHEGILKESRLFDLTHGYLSIVLGCFHIHLGDCNVYVSKFDARKVCVA</sequence>
<protein>
    <submittedName>
        <fullName evidence="1">Predicted protein</fullName>
    </submittedName>
</protein>
<name>B0DL21_LACBS</name>
<evidence type="ECO:0000313" key="1">
    <source>
        <dbReference type="EMBL" id="EDR04750.1"/>
    </source>
</evidence>
<dbReference type="KEGG" id="lbc:LACBIDRAFT_304146"/>
<accession>B0DL21</accession>
<dbReference type="EMBL" id="DS547116">
    <property type="protein sequence ID" value="EDR04750.1"/>
    <property type="molecule type" value="Genomic_DNA"/>
</dbReference>
<dbReference type="GeneID" id="6080308"/>
<organism evidence="2">
    <name type="scientific">Laccaria bicolor (strain S238N-H82 / ATCC MYA-4686)</name>
    <name type="common">Bicoloured deceiver</name>
    <name type="synonym">Laccaria laccata var. bicolor</name>
    <dbReference type="NCBI Taxonomy" id="486041"/>
    <lineage>
        <taxon>Eukaryota</taxon>
        <taxon>Fungi</taxon>
        <taxon>Dikarya</taxon>
        <taxon>Basidiomycota</taxon>
        <taxon>Agaricomycotina</taxon>
        <taxon>Agaricomycetes</taxon>
        <taxon>Agaricomycetidae</taxon>
        <taxon>Agaricales</taxon>
        <taxon>Agaricineae</taxon>
        <taxon>Hydnangiaceae</taxon>
        <taxon>Laccaria</taxon>
    </lineage>
</organism>
<reference evidence="1 2" key="1">
    <citation type="journal article" date="2008" name="Nature">
        <title>The genome of Laccaria bicolor provides insights into mycorrhizal symbiosis.</title>
        <authorList>
            <person name="Martin F."/>
            <person name="Aerts A."/>
            <person name="Ahren D."/>
            <person name="Brun A."/>
            <person name="Danchin E.G.J."/>
            <person name="Duchaussoy F."/>
            <person name="Gibon J."/>
            <person name="Kohler A."/>
            <person name="Lindquist E."/>
            <person name="Pereda V."/>
            <person name="Salamov A."/>
            <person name="Shapiro H.J."/>
            <person name="Wuyts J."/>
            <person name="Blaudez D."/>
            <person name="Buee M."/>
            <person name="Brokstein P."/>
            <person name="Canbaeck B."/>
            <person name="Cohen D."/>
            <person name="Courty P.E."/>
            <person name="Coutinho P.M."/>
            <person name="Delaruelle C."/>
            <person name="Detter J.C."/>
            <person name="Deveau A."/>
            <person name="DiFazio S."/>
            <person name="Duplessis S."/>
            <person name="Fraissinet-Tachet L."/>
            <person name="Lucic E."/>
            <person name="Frey-Klett P."/>
            <person name="Fourrey C."/>
            <person name="Feussner I."/>
            <person name="Gay G."/>
            <person name="Grimwood J."/>
            <person name="Hoegger P.J."/>
            <person name="Jain P."/>
            <person name="Kilaru S."/>
            <person name="Labbe J."/>
            <person name="Lin Y.C."/>
            <person name="Legue V."/>
            <person name="Le Tacon F."/>
            <person name="Marmeisse R."/>
            <person name="Melayah D."/>
            <person name="Montanini B."/>
            <person name="Muratet M."/>
            <person name="Nehls U."/>
            <person name="Niculita-Hirzel H."/>
            <person name="Oudot-Le Secq M.P."/>
            <person name="Peter M."/>
            <person name="Quesneville H."/>
            <person name="Rajashekar B."/>
            <person name="Reich M."/>
            <person name="Rouhier N."/>
            <person name="Schmutz J."/>
            <person name="Yin T."/>
            <person name="Chalot M."/>
            <person name="Henrissat B."/>
            <person name="Kuees U."/>
            <person name="Lucas S."/>
            <person name="Van de Peer Y."/>
            <person name="Podila G.K."/>
            <person name="Polle A."/>
            <person name="Pukkila P.J."/>
            <person name="Richardson P.M."/>
            <person name="Rouze P."/>
            <person name="Sanders I.R."/>
            <person name="Stajich J.E."/>
            <person name="Tunlid A."/>
            <person name="Tuskan G."/>
            <person name="Grigoriev I.V."/>
        </authorList>
    </citation>
    <scope>NUCLEOTIDE SEQUENCE [LARGE SCALE GENOMIC DNA]</scope>
    <source>
        <strain evidence="2">S238N-H82 / ATCC MYA-4686</strain>
    </source>
</reference>
<evidence type="ECO:0000313" key="2">
    <source>
        <dbReference type="Proteomes" id="UP000001194"/>
    </source>
</evidence>
<dbReference type="RefSeq" id="XP_001884574.1">
    <property type="nucleotide sequence ID" value="XM_001884539.1"/>
</dbReference>
<dbReference type="AlphaFoldDB" id="B0DL21"/>
<proteinExistence type="predicted"/>
<dbReference type="Proteomes" id="UP000001194">
    <property type="component" value="Unassembled WGS sequence"/>
</dbReference>
<dbReference type="InParanoid" id="B0DL21"/>
<keyword evidence="2" id="KW-1185">Reference proteome</keyword>
<gene>
    <name evidence="1" type="ORF">LACBIDRAFT_304146</name>
</gene>
<dbReference type="HOGENOM" id="CLU_2038471_0_0_1"/>
<dbReference type="OrthoDB" id="3265684at2759"/>